<dbReference type="RefSeq" id="XP_056042042.1">
    <property type="nucleotide sequence ID" value="XM_056190389.1"/>
</dbReference>
<dbReference type="Proteomes" id="UP001217417">
    <property type="component" value="Unassembled WGS sequence"/>
</dbReference>
<evidence type="ECO:0000313" key="2">
    <source>
        <dbReference type="Proteomes" id="UP001217417"/>
    </source>
</evidence>
<gene>
    <name evidence="1" type="ORF">POJ06DRAFT_292209</name>
</gene>
<dbReference type="AlphaFoldDB" id="A0AAD7QNE2"/>
<protein>
    <submittedName>
        <fullName evidence="1">Uncharacterized protein</fullName>
    </submittedName>
</protein>
<comment type="caution">
    <text evidence="1">The sequence shown here is derived from an EMBL/GenBank/DDBJ whole genome shotgun (WGS) entry which is preliminary data.</text>
</comment>
<dbReference type="GeneID" id="80885555"/>
<name>A0AAD7QNE2_9ASCO</name>
<sequence length="143" mass="17243">MNPVHSVSAYYIGLAAHLRVLEQRIKDAKRRSPHKTSKEVEQMPELRLFPYPVQKLIIRELESTRDMTEEEPEYIDPNNVRYDCLFYRKYLLPFFLSDMTYDILTRERWQDFAFMFEDSGYEIYEVEVASIWKMVSAKRSCPR</sequence>
<evidence type="ECO:0000313" key="1">
    <source>
        <dbReference type="EMBL" id="KAJ8098592.1"/>
    </source>
</evidence>
<keyword evidence="2" id="KW-1185">Reference proteome</keyword>
<accession>A0AAD7QNE2</accession>
<reference evidence="1" key="1">
    <citation type="submission" date="2023-03" db="EMBL/GenBank/DDBJ databases">
        <title>Near-Complete genome sequence of Lipomyces tetrasporous NRRL Y-64009, an oleaginous yeast capable of growing on lignocellulosic hydrolysates.</title>
        <authorList>
            <consortium name="Lawrence Berkeley National Laboratory"/>
            <person name="Jagtap S.S."/>
            <person name="Liu J.-J."/>
            <person name="Walukiewicz H.E."/>
            <person name="Pangilinan J."/>
            <person name="Lipzen A."/>
            <person name="Ahrendt S."/>
            <person name="Koriabine M."/>
            <person name="Cobaugh K."/>
            <person name="Salamov A."/>
            <person name="Yoshinaga Y."/>
            <person name="Ng V."/>
            <person name="Daum C."/>
            <person name="Grigoriev I.V."/>
            <person name="Slininger P.J."/>
            <person name="Dien B.S."/>
            <person name="Jin Y.-S."/>
            <person name="Rao C.V."/>
        </authorList>
    </citation>
    <scope>NUCLEOTIDE SEQUENCE</scope>
    <source>
        <strain evidence="1">NRRL Y-64009</strain>
    </source>
</reference>
<proteinExistence type="predicted"/>
<dbReference type="EMBL" id="JARPMG010000008">
    <property type="protein sequence ID" value="KAJ8098592.1"/>
    <property type="molecule type" value="Genomic_DNA"/>
</dbReference>
<organism evidence="1 2">
    <name type="scientific">Lipomyces tetrasporus</name>
    <dbReference type="NCBI Taxonomy" id="54092"/>
    <lineage>
        <taxon>Eukaryota</taxon>
        <taxon>Fungi</taxon>
        <taxon>Dikarya</taxon>
        <taxon>Ascomycota</taxon>
        <taxon>Saccharomycotina</taxon>
        <taxon>Lipomycetes</taxon>
        <taxon>Lipomycetales</taxon>
        <taxon>Lipomycetaceae</taxon>
        <taxon>Lipomyces</taxon>
    </lineage>
</organism>